<protein>
    <submittedName>
        <fullName evidence="1">Uncharacterized protein</fullName>
    </submittedName>
</protein>
<reference evidence="1 2" key="1">
    <citation type="submission" date="2020-08" db="EMBL/GenBank/DDBJ databases">
        <title>Sequencing the genomes of 1000 actinobacteria strains.</title>
        <authorList>
            <person name="Klenk H.-P."/>
        </authorList>
    </citation>
    <scope>NUCLEOTIDE SEQUENCE [LARGE SCALE GENOMIC DNA]</scope>
    <source>
        <strain evidence="1 2">DSM 45809</strain>
    </source>
</reference>
<evidence type="ECO:0000313" key="1">
    <source>
        <dbReference type="EMBL" id="MBB4745383.1"/>
    </source>
</evidence>
<dbReference type="EMBL" id="JACHNB010000001">
    <property type="protein sequence ID" value="MBB4745383.1"/>
    <property type="molecule type" value="Genomic_DNA"/>
</dbReference>
<name>A0A7W7MCR7_9ACTN</name>
<dbReference type="Proteomes" id="UP000546162">
    <property type="component" value="Unassembled WGS sequence"/>
</dbReference>
<organism evidence="1 2">
    <name type="scientific">Actinoplanes octamycinicus</name>
    <dbReference type="NCBI Taxonomy" id="135948"/>
    <lineage>
        <taxon>Bacteria</taxon>
        <taxon>Bacillati</taxon>
        <taxon>Actinomycetota</taxon>
        <taxon>Actinomycetes</taxon>
        <taxon>Micromonosporales</taxon>
        <taxon>Micromonosporaceae</taxon>
        <taxon>Actinoplanes</taxon>
    </lineage>
</organism>
<comment type="caution">
    <text evidence="1">The sequence shown here is derived from an EMBL/GenBank/DDBJ whole genome shotgun (WGS) entry which is preliminary data.</text>
</comment>
<evidence type="ECO:0000313" key="2">
    <source>
        <dbReference type="Proteomes" id="UP000546162"/>
    </source>
</evidence>
<accession>A0A7W7MCR7</accession>
<gene>
    <name evidence="1" type="ORF">BJY16_008842</name>
</gene>
<keyword evidence="2" id="KW-1185">Reference proteome</keyword>
<proteinExistence type="predicted"/>
<dbReference type="RefSeq" id="WP_185045642.1">
    <property type="nucleotide sequence ID" value="NZ_BAABFG010000005.1"/>
</dbReference>
<dbReference type="AlphaFoldDB" id="A0A7W7MCR7"/>
<sequence length="69" mass="7226">MLTLMDDCLSTMLRLRAELAAARRVQFGERRAVAAQAINAAETFAASAARALAAEDSPPAPAVVLDRAA</sequence>